<comment type="caution">
    <text evidence="1">The sequence shown here is derived from an EMBL/GenBank/DDBJ whole genome shotgun (WGS) entry which is preliminary data.</text>
</comment>
<evidence type="ECO:0000313" key="1">
    <source>
        <dbReference type="EMBL" id="KUM59271.1"/>
    </source>
</evidence>
<sequence length="83" mass="9823">MTQSYLPNPRIHVLQVISDFPATKEDPTHRLFQILFGCLPVDDANRLSYRDILHNNITRAEIRMMKKQIQSSSYPRDNRPYIH</sequence>
<gene>
    <name evidence="1" type="ORF">ACN42_g7875</name>
</gene>
<reference evidence="1 2" key="1">
    <citation type="submission" date="2015-10" db="EMBL/GenBank/DDBJ databases">
        <title>Genome sequencing of Penicillium freii.</title>
        <authorList>
            <person name="Nguyen H.D."/>
            <person name="Visagie C.M."/>
            <person name="Seifert K.A."/>
        </authorList>
    </citation>
    <scope>NUCLEOTIDE SEQUENCE [LARGE SCALE GENOMIC DNA]</scope>
    <source>
        <strain evidence="1 2">DAOM 242723</strain>
    </source>
</reference>
<evidence type="ECO:0000313" key="2">
    <source>
        <dbReference type="Proteomes" id="UP000055045"/>
    </source>
</evidence>
<dbReference type="EMBL" id="LLXE01000233">
    <property type="protein sequence ID" value="KUM59271.1"/>
    <property type="molecule type" value="Genomic_DNA"/>
</dbReference>
<organism evidence="1 2">
    <name type="scientific">Penicillium freii</name>
    <dbReference type="NCBI Taxonomy" id="48697"/>
    <lineage>
        <taxon>Eukaryota</taxon>
        <taxon>Fungi</taxon>
        <taxon>Dikarya</taxon>
        <taxon>Ascomycota</taxon>
        <taxon>Pezizomycotina</taxon>
        <taxon>Eurotiomycetes</taxon>
        <taxon>Eurotiomycetidae</taxon>
        <taxon>Eurotiales</taxon>
        <taxon>Aspergillaceae</taxon>
        <taxon>Penicillium</taxon>
    </lineage>
</organism>
<dbReference type="AlphaFoldDB" id="A0A124GQV0"/>
<protein>
    <submittedName>
        <fullName evidence="1">Uncharacterized protein</fullName>
    </submittedName>
</protein>
<proteinExistence type="predicted"/>
<name>A0A124GQV0_PENFR</name>
<dbReference type="Proteomes" id="UP000055045">
    <property type="component" value="Unassembled WGS sequence"/>
</dbReference>
<accession>A0A124GQV0</accession>
<keyword evidence="2" id="KW-1185">Reference proteome</keyword>